<dbReference type="OrthoDB" id="265717at2759"/>
<dbReference type="InterPro" id="IPR052895">
    <property type="entry name" value="HetReg/Transcr_Mod"/>
</dbReference>
<dbReference type="AlphaFoldDB" id="A0A5N6JX49"/>
<name>A0A5N6JX49_MONLA</name>
<dbReference type="Pfam" id="PF06985">
    <property type="entry name" value="HET"/>
    <property type="match status" value="1"/>
</dbReference>
<feature type="region of interest" description="Disordered" evidence="1">
    <location>
        <begin position="1"/>
        <end position="20"/>
    </location>
</feature>
<gene>
    <name evidence="3" type="ORF">EYC80_007700</name>
</gene>
<sequence length="817" mass="93678">MASNLSTTEDSASRPPSFSPQYRLLDRTKDEFRLLKILPPIDLKKQSSDPMTLSCETVKCELQYESLSEMGGIRELLDGCIDRNHALNMFSKKIDIENDILGPFRKNKTKALLKIYKQSRRILKYWGSEQFKFQERPFKDWSRTWIWEPLNDDIVYFTPDPLAYFALSYPWTDKIPPYFGQEKYKGVGAVATASGITMREILEKMEEDPEGIDEICGKSSDSLEEYACIIVDGNPVLVGKNLELALRTLREVPDIHQGTMIWVDALCINQKDIDEKNFEATRIGKIYRKADRVISYLGEEMVHSGSVLEYMDEISKLMDPKQKSLLTSLPKKVRMVKMLSNSIAKLFSRPYFNRIWVIQEVVLGGDRSILICGKRQFLWKSLMQCGVVLESGIFSEMGDETKEAIKKFLILRSAKLEFECNGKRQKMFLANNSPWLRIPNTNQSRDSRDSIYGIMYLLPKALSSSINVNYASHNRFADVMRTFAETYIKCTNSLLWILHRNYMIFMNDQNWPTWVPNLAQKFSLAHVKWIENTEDSACPKIPSYFEFGTKDRKGRHLLICKGVRLDVILLATVPVIKDTLARTLEVIKRLETSRATAYAARNNTMTHTPSLEREKIDSLKQFSTKCAETDGSESVQHPSSGQEVPLADSHQYCNMEGLERALRSCCTRANIELPDKDNTFLYYGFTFEYIPPDQNGSDGLSDPRPSFELRDTRDSALFTDEEQDEENLIDQSLIEKDFLRLFTTRSGYVGATLGKIRIGDEIWLIAGCRMPVVLRRNCEADDSYALIGAVYIPGLMNGEGLKIVRMRNGKFRKIRIA</sequence>
<dbReference type="Pfam" id="PF26639">
    <property type="entry name" value="Het-6_barrel"/>
    <property type="match status" value="1"/>
</dbReference>
<dbReference type="PANTHER" id="PTHR24148">
    <property type="entry name" value="ANKYRIN REPEAT DOMAIN-CONTAINING PROTEIN 39 HOMOLOG-RELATED"/>
    <property type="match status" value="1"/>
</dbReference>
<comment type="caution">
    <text evidence="3">The sequence shown here is derived from an EMBL/GenBank/DDBJ whole genome shotgun (WGS) entry which is preliminary data.</text>
</comment>
<dbReference type="Proteomes" id="UP000326757">
    <property type="component" value="Unassembled WGS sequence"/>
</dbReference>
<keyword evidence="4" id="KW-1185">Reference proteome</keyword>
<reference evidence="3 4" key="1">
    <citation type="submission" date="2019-06" db="EMBL/GenBank/DDBJ databases">
        <title>Genome Sequence of the Brown Rot Fungal Pathogen Monilinia laxa.</title>
        <authorList>
            <person name="De Miccolis Angelini R.M."/>
            <person name="Landi L."/>
            <person name="Abate D."/>
            <person name="Pollastro S."/>
            <person name="Romanazzi G."/>
            <person name="Faretra F."/>
        </authorList>
    </citation>
    <scope>NUCLEOTIDE SEQUENCE [LARGE SCALE GENOMIC DNA]</scope>
    <source>
        <strain evidence="3 4">Mlax316</strain>
    </source>
</reference>
<proteinExistence type="predicted"/>
<feature type="domain" description="Heterokaryon incompatibility" evidence="2">
    <location>
        <begin position="226"/>
        <end position="360"/>
    </location>
</feature>
<evidence type="ECO:0000313" key="3">
    <source>
        <dbReference type="EMBL" id="KAB8293380.1"/>
    </source>
</evidence>
<dbReference type="PANTHER" id="PTHR24148:SF64">
    <property type="entry name" value="HETEROKARYON INCOMPATIBILITY DOMAIN-CONTAINING PROTEIN"/>
    <property type="match status" value="1"/>
</dbReference>
<protein>
    <recommendedName>
        <fullName evidence="2">Heterokaryon incompatibility domain-containing protein</fullName>
    </recommendedName>
</protein>
<dbReference type="EMBL" id="VIGI01000012">
    <property type="protein sequence ID" value="KAB8293380.1"/>
    <property type="molecule type" value="Genomic_DNA"/>
</dbReference>
<evidence type="ECO:0000313" key="4">
    <source>
        <dbReference type="Proteomes" id="UP000326757"/>
    </source>
</evidence>
<evidence type="ECO:0000256" key="1">
    <source>
        <dbReference type="SAM" id="MobiDB-lite"/>
    </source>
</evidence>
<accession>A0A5N6JX49</accession>
<organism evidence="3 4">
    <name type="scientific">Monilinia laxa</name>
    <name type="common">Brown rot fungus</name>
    <name type="synonym">Sclerotinia laxa</name>
    <dbReference type="NCBI Taxonomy" id="61186"/>
    <lineage>
        <taxon>Eukaryota</taxon>
        <taxon>Fungi</taxon>
        <taxon>Dikarya</taxon>
        <taxon>Ascomycota</taxon>
        <taxon>Pezizomycotina</taxon>
        <taxon>Leotiomycetes</taxon>
        <taxon>Helotiales</taxon>
        <taxon>Sclerotiniaceae</taxon>
        <taxon>Monilinia</taxon>
    </lineage>
</organism>
<evidence type="ECO:0000259" key="2">
    <source>
        <dbReference type="Pfam" id="PF06985"/>
    </source>
</evidence>
<dbReference type="InterPro" id="IPR010730">
    <property type="entry name" value="HET"/>
</dbReference>